<organism evidence="3 4">
    <name type="scientific">Nocardioides plantarum</name>
    <dbReference type="NCBI Taxonomy" id="29299"/>
    <lineage>
        <taxon>Bacteria</taxon>
        <taxon>Bacillati</taxon>
        <taxon>Actinomycetota</taxon>
        <taxon>Actinomycetes</taxon>
        <taxon>Propionibacteriales</taxon>
        <taxon>Nocardioidaceae</taxon>
        <taxon>Nocardioides</taxon>
    </lineage>
</organism>
<evidence type="ECO:0000313" key="4">
    <source>
        <dbReference type="Proteomes" id="UP001589750"/>
    </source>
</evidence>
<name>A0ABV5K5D4_9ACTN</name>
<keyword evidence="4" id="KW-1185">Reference proteome</keyword>
<comment type="caution">
    <text evidence="3">The sequence shown here is derived from an EMBL/GenBank/DDBJ whole genome shotgun (WGS) entry which is preliminary data.</text>
</comment>
<gene>
    <name evidence="3" type="ORF">ACFFRI_02775</name>
</gene>
<reference evidence="3 4" key="1">
    <citation type="submission" date="2024-09" db="EMBL/GenBank/DDBJ databases">
        <authorList>
            <person name="Sun Q."/>
            <person name="Mori K."/>
        </authorList>
    </citation>
    <scope>NUCLEOTIDE SEQUENCE [LARGE SCALE GENOMIC DNA]</scope>
    <source>
        <strain evidence="3 4">JCM 9626</strain>
    </source>
</reference>
<protein>
    <submittedName>
        <fullName evidence="3">MCE family protein</fullName>
    </submittedName>
</protein>
<dbReference type="PANTHER" id="PTHR33371:SF16">
    <property type="entry name" value="MCE-FAMILY PROTEIN MCE3F"/>
    <property type="match status" value="1"/>
</dbReference>
<feature type="region of interest" description="Disordered" evidence="1">
    <location>
        <begin position="352"/>
        <end position="382"/>
    </location>
</feature>
<dbReference type="InterPro" id="IPR052336">
    <property type="entry name" value="MlaD_Phospholipid_Transporter"/>
</dbReference>
<sequence length="445" mass="47269">MTRAVRIRLLAFVVLSAVGVVYVAAAYLGLVDRVLGRGYTVHVDLPTSGGLFEGSEVTYRGTKIGKVSAMDTTRTGVALELSIEEGVQIPLDSPMYVHNLSAVGEQYLDFEPPDAKPPYAEDGSRMKGSAASLPVDEADLLVSLDRFVNSVDQRSLKVLIRELGDMFVDTGRPLQQLIDDGGAFIDDAAAHTDETVQLLESARTVLRTQRHSGDNITSFSRDLADLTDALRRSDGDIRTVLDDTPPAAREVRALLRDLGPTLPVLLSDLVTVNQVVVSHLDGVEQLLVTFPRVIAGGFTGSPPDGYGHVNLQFDYSVPPCVEGYKPSADWRRGDELGDAPIYPAQCKSGAPFVQRGTPHVPGTPGNPGNNSSAKQYADGAVSGTYDPSTGLVDGVVDEHGDPVRFGAAGDLSILGDDSWKWLLVGPLASPTGTGTSTGTSTEVGR</sequence>
<evidence type="ECO:0000313" key="3">
    <source>
        <dbReference type="EMBL" id="MFB9311956.1"/>
    </source>
</evidence>
<dbReference type="EMBL" id="JBHMDG010000002">
    <property type="protein sequence ID" value="MFB9311956.1"/>
    <property type="molecule type" value="Genomic_DNA"/>
</dbReference>
<dbReference type="Pfam" id="PF02470">
    <property type="entry name" value="MlaD"/>
    <property type="match status" value="1"/>
</dbReference>
<evidence type="ECO:0000256" key="1">
    <source>
        <dbReference type="SAM" id="MobiDB-lite"/>
    </source>
</evidence>
<dbReference type="RefSeq" id="WP_140010839.1">
    <property type="nucleotide sequence ID" value="NZ_JBHMDG010000002.1"/>
</dbReference>
<dbReference type="InterPro" id="IPR003399">
    <property type="entry name" value="Mce/MlaD"/>
</dbReference>
<feature type="domain" description="Mce/MlaD" evidence="2">
    <location>
        <begin position="37"/>
        <end position="113"/>
    </location>
</feature>
<dbReference type="Proteomes" id="UP001589750">
    <property type="component" value="Unassembled WGS sequence"/>
</dbReference>
<dbReference type="PANTHER" id="PTHR33371">
    <property type="entry name" value="INTERMEMBRANE PHOSPHOLIPID TRANSPORT SYSTEM BINDING PROTEIN MLAD-RELATED"/>
    <property type="match status" value="1"/>
</dbReference>
<dbReference type="NCBIfam" id="TIGR00996">
    <property type="entry name" value="Mtu_fam_mce"/>
    <property type="match status" value="1"/>
</dbReference>
<accession>A0ABV5K5D4</accession>
<proteinExistence type="predicted"/>
<dbReference type="InterPro" id="IPR005693">
    <property type="entry name" value="Mce"/>
</dbReference>
<evidence type="ECO:0000259" key="2">
    <source>
        <dbReference type="Pfam" id="PF02470"/>
    </source>
</evidence>